<comment type="function">
    <text evidence="5">Zinc chaperone that directly transfers zinc cofactor to target proteins, thereby activating them. Zinc is transferred from the CXCC motif in the GTPase domain to the zinc binding site in target proteins in a process requiring GTP hydrolysis.</text>
</comment>
<dbReference type="SUPFAM" id="SSF52540">
    <property type="entry name" value="P-loop containing nucleoside triphosphate hydrolases"/>
    <property type="match status" value="1"/>
</dbReference>
<dbReference type="SMART" id="SM00833">
    <property type="entry name" value="CobW_C"/>
    <property type="match status" value="1"/>
</dbReference>
<dbReference type="Gene3D" id="3.40.50.300">
    <property type="entry name" value="P-loop containing nucleotide triphosphate hydrolases"/>
    <property type="match status" value="1"/>
</dbReference>
<reference evidence="8 9" key="1">
    <citation type="submission" date="2018-08" db="EMBL/GenBank/DDBJ databases">
        <title>Complete genome sequencing of Blastochloris tepida GI.</title>
        <authorList>
            <person name="Tsukatani Y."/>
            <person name="Mori H."/>
        </authorList>
    </citation>
    <scope>NUCLEOTIDE SEQUENCE [LARGE SCALE GENOMIC DNA]</scope>
    <source>
        <strain evidence="8 9">GI</strain>
    </source>
</reference>
<evidence type="ECO:0000313" key="9">
    <source>
        <dbReference type="Proteomes" id="UP000266934"/>
    </source>
</evidence>
<dbReference type="InterPro" id="IPR027417">
    <property type="entry name" value="P-loop_NTPase"/>
</dbReference>
<dbReference type="GO" id="GO:0000166">
    <property type="term" value="F:nucleotide binding"/>
    <property type="evidence" value="ECO:0007669"/>
    <property type="project" value="UniProtKB-KW"/>
</dbReference>
<proteinExistence type="inferred from homology"/>
<organism evidence="8 9">
    <name type="scientific">Blastochloris tepida</name>
    <dbReference type="NCBI Taxonomy" id="2233851"/>
    <lineage>
        <taxon>Bacteria</taxon>
        <taxon>Pseudomonadati</taxon>
        <taxon>Pseudomonadota</taxon>
        <taxon>Alphaproteobacteria</taxon>
        <taxon>Hyphomicrobiales</taxon>
        <taxon>Blastochloridaceae</taxon>
        <taxon>Blastochloris</taxon>
    </lineage>
</organism>
<dbReference type="AlphaFoldDB" id="A0A348FXH6"/>
<evidence type="ECO:0000256" key="5">
    <source>
        <dbReference type="ARBA" id="ARBA00045658"/>
    </source>
</evidence>
<dbReference type="InterPro" id="IPR003495">
    <property type="entry name" value="CobW/HypB/UreG_nucleotide-bd"/>
</dbReference>
<dbReference type="PANTHER" id="PTHR13748">
    <property type="entry name" value="COBW-RELATED"/>
    <property type="match status" value="1"/>
</dbReference>
<evidence type="ECO:0000256" key="3">
    <source>
        <dbReference type="ARBA" id="ARBA00023186"/>
    </source>
</evidence>
<evidence type="ECO:0000256" key="1">
    <source>
        <dbReference type="ARBA" id="ARBA00022741"/>
    </source>
</evidence>
<dbReference type="InterPro" id="IPR011629">
    <property type="entry name" value="CobW-like_C"/>
</dbReference>
<protein>
    <submittedName>
        <fullName evidence="8">Cobalamin biosynthesis protein CobW</fullName>
    </submittedName>
</protein>
<comment type="similarity">
    <text evidence="4">Belongs to the SIMIBI class G3E GTPase family. ZNG1 subfamily.</text>
</comment>
<dbReference type="Gene3D" id="3.30.1220.10">
    <property type="entry name" value="CobW-like, C-terminal domain"/>
    <property type="match status" value="1"/>
</dbReference>
<dbReference type="Pfam" id="PF02492">
    <property type="entry name" value="cobW"/>
    <property type="match status" value="1"/>
</dbReference>
<accession>A0A348FXH6</accession>
<dbReference type="SUPFAM" id="SSF90002">
    <property type="entry name" value="Hypothetical protein YjiA, C-terminal domain"/>
    <property type="match status" value="1"/>
</dbReference>
<dbReference type="GO" id="GO:0016787">
    <property type="term" value="F:hydrolase activity"/>
    <property type="evidence" value="ECO:0007669"/>
    <property type="project" value="UniProtKB-KW"/>
</dbReference>
<comment type="catalytic activity">
    <reaction evidence="6">
        <text>GTP + H2O = GDP + phosphate + H(+)</text>
        <dbReference type="Rhea" id="RHEA:19669"/>
        <dbReference type="ChEBI" id="CHEBI:15377"/>
        <dbReference type="ChEBI" id="CHEBI:15378"/>
        <dbReference type="ChEBI" id="CHEBI:37565"/>
        <dbReference type="ChEBI" id="CHEBI:43474"/>
        <dbReference type="ChEBI" id="CHEBI:58189"/>
    </reaction>
    <physiologicalReaction direction="left-to-right" evidence="6">
        <dbReference type="Rhea" id="RHEA:19670"/>
    </physiologicalReaction>
</comment>
<dbReference type="KEGG" id="blag:BLTE_06940"/>
<dbReference type="GO" id="GO:0009236">
    <property type="term" value="P:cobalamin biosynthetic process"/>
    <property type="evidence" value="ECO:0007669"/>
    <property type="project" value="InterPro"/>
</dbReference>
<evidence type="ECO:0000256" key="2">
    <source>
        <dbReference type="ARBA" id="ARBA00022801"/>
    </source>
</evidence>
<dbReference type="PANTHER" id="PTHR13748:SF62">
    <property type="entry name" value="COBW DOMAIN-CONTAINING PROTEIN"/>
    <property type="match status" value="1"/>
</dbReference>
<dbReference type="InterPro" id="IPR012824">
    <property type="entry name" value="CobW"/>
</dbReference>
<gene>
    <name evidence="8" type="primary">cobW</name>
    <name evidence="8" type="ORF">BLTE_06940</name>
</gene>
<dbReference type="InterPro" id="IPR036627">
    <property type="entry name" value="CobW-likC_sf"/>
</dbReference>
<sequence>MSIEKIPVTIITGFLGAGKTSLIRHLIEAPHGRRLAILVNEFGDVGVDGDILKGCSDENCPEDAIVELTNGCLCCTVADEFVPTISALLARPEPPQHILIETSGLALPKPLLKAFDWPDLRTRITVDGVIAIADAEAVAHGRFAPDLEAVAAQRGADSSVSHDTPLGEVFEDQVACADLVILNKVDLVNAEALAKARDVIQAESPRRIPVVEATEGRVDPRIVLGINAAAETDLDARPSHHEHHDAHDHDDFETIDVTLSALTDVDALIAKVEAAARDHGVLRAKGYVAVAEKPMRLLVQGVGSRVRAQFDRAWMPDEERISRLVVIGEKGFDRAAVARVLQGA</sequence>
<dbReference type="Proteomes" id="UP000266934">
    <property type="component" value="Chromosome"/>
</dbReference>
<dbReference type="InterPro" id="IPR051316">
    <property type="entry name" value="Zinc-reg_GTPase_activator"/>
</dbReference>
<dbReference type="RefSeq" id="WP_126397667.1">
    <property type="nucleotide sequence ID" value="NZ_AP018907.1"/>
</dbReference>
<keyword evidence="3" id="KW-0143">Chaperone</keyword>
<keyword evidence="2" id="KW-0378">Hydrolase</keyword>
<feature type="domain" description="CobW C-terminal" evidence="7">
    <location>
        <begin position="252"/>
        <end position="344"/>
    </location>
</feature>
<keyword evidence="9" id="KW-1185">Reference proteome</keyword>
<dbReference type="NCBIfam" id="TIGR02475">
    <property type="entry name" value="CobW"/>
    <property type="match status" value="1"/>
</dbReference>
<keyword evidence="1" id="KW-0547">Nucleotide-binding</keyword>
<name>A0A348FXH6_9HYPH</name>
<dbReference type="Pfam" id="PF07683">
    <property type="entry name" value="CobW_C"/>
    <property type="match status" value="1"/>
</dbReference>
<dbReference type="OrthoDB" id="9808822at2"/>
<evidence type="ECO:0000256" key="6">
    <source>
        <dbReference type="ARBA" id="ARBA00049117"/>
    </source>
</evidence>
<dbReference type="GO" id="GO:0005737">
    <property type="term" value="C:cytoplasm"/>
    <property type="evidence" value="ECO:0007669"/>
    <property type="project" value="TreeGrafter"/>
</dbReference>
<evidence type="ECO:0000313" key="8">
    <source>
        <dbReference type="EMBL" id="BBF92009.1"/>
    </source>
</evidence>
<evidence type="ECO:0000256" key="4">
    <source>
        <dbReference type="ARBA" id="ARBA00034320"/>
    </source>
</evidence>
<evidence type="ECO:0000259" key="7">
    <source>
        <dbReference type="SMART" id="SM00833"/>
    </source>
</evidence>
<dbReference type="CDD" id="cd03112">
    <property type="entry name" value="CobW-like"/>
    <property type="match status" value="1"/>
</dbReference>
<dbReference type="EMBL" id="AP018907">
    <property type="protein sequence ID" value="BBF92009.1"/>
    <property type="molecule type" value="Genomic_DNA"/>
</dbReference>